<organism evidence="2 3">
    <name type="scientific">Alkalicoccus urumqiensis</name>
    <name type="common">Bacillus urumqiensis</name>
    <dbReference type="NCBI Taxonomy" id="1548213"/>
    <lineage>
        <taxon>Bacteria</taxon>
        <taxon>Bacillati</taxon>
        <taxon>Bacillota</taxon>
        <taxon>Bacilli</taxon>
        <taxon>Bacillales</taxon>
        <taxon>Bacillaceae</taxon>
        <taxon>Alkalicoccus</taxon>
    </lineage>
</organism>
<sequence length="245" mass="26657">MKKGLVMAPVLLLAACGTSDEESTGAVSIEDVNMEPLETVIEAPDSVEPGDDVVLAAVVTQGEEQVEDAGEVEFEIWVDGAKSESDSVEAVHTENGVYEAEYAFEDEAVYQVQAHTTARGSHVMPVQEVTSGDPDAEPHEGHHGEHAEVMDGFHVDWETDEAAVEEEVTLSFRISLDGENWSGDTRLEMGPADAEERVWIGAVEISDGQYEVQHAFSEAGTYDVVVHAEDEDIHEHVHVEVEVTE</sequence>
<dbReference type="EMBL" id="PVNS01000001">
    <property type="protein sequence ID" value="PRO67167.1"/>
    <property type="molecule type" value="Genomic_DNA"/>
</dbReference>
<comment type="caution">
    <text evidence="2">The sequence shown here is derived from an EMBL/GenBank/DDBJ whole genome shotgun (WGS) entry which is preliminary data.</text>
</comment>
<dbReference type="RefSeq" id="WP_105957552.1">
    <property type="nucleotide sequence ID" value="NZ_PVNS01000001.1"/>
</dbReference>
<reference evidence="2 3" key="1">
    <citation type="submission" date="2018-03" db="EMBL/GenBank/DDBJ databases">
        <title>Bacillus urumqiensis sp. nov., a moderately haloalkaliphilic bacterium isolated from a salt lake.</title>
        <authorList>
            <person name="Zhao B."/>
            <person name="Liao Z."/>
        </authorList>
    </citation>
    <scope>NUCLEOTIDE SEQUENCE [LARGE SCALE GENOMIC DNA]</scope>
    <source>
        <strain evidence="2 3">BZ-SZ-XJ18</strain>
    </source>
</reference>
<evidence type="ECO:0000313" key="2">
    <source>
        <dbReference type="EMBL" id="PRO67167.1"/>
    </source>
</evidence>
<dbReference type="Pfam" id="PF13115">
    <property type="entry name" value="YtkA"/>
    <property type="match status" value="1"/>
</dbReference>
<dbReference type="Proteomes" id="UP000243650">
    <property type="component" value="Unassembled WGS sequence"/>
</dbReference>
<dbReference type="AlphaFoldDB" id="A0A2P6MLL4"/>
<evidence type="ECO:0000259" key="1">
    <source>
        <dbReference type="Pfam" id="PF13115"/>
    </source>
</evidence>
<protein>
    <recommendedName>
        <fullName evidence="1">YtkA-like domain-containing protein</fullName>
    </recommendedName>
</protein>
<dbReference type="OrthoDB" id="2679563at2"/>
<proteinExistence type="predicted"/>
<dbReference type="InterPro" id="IPR032693">
    <property type="entry name" value="YtkA-like_dom"/>
</dbReference>
<accession>A0A2P6MLL4</accession>
<evidence type="ECO:0000313" key="3">
    <source>
        <dbReference type="Proteomes" id="UP000243650"/>
    </source>
</evidence>
<keyword evidence="3" id="KW-1185">Reference proteome</keyword>
<gene>
    <name evidence="2" type="ORF">C6I21_01000</name>
</gene>
<dbReference type="PROSITE" id="PS51257">
    <property type="entry name" value="PROKAR_LIPOPROTEIN"/>
    <property type="match status" value="1"/>
</dbReference>
<feature type="domain" description="YtkA-like" evidence="1">
    <location>
        <begin position="33"/>
        <end position="115"/>
    </location>
</feature>
<name>A0A2P6MLL4_ALKUR</name>